<dbReference type="InterPro" id="IPR027635">
    <property type="entry name" value="Lantibiotic2_lead_pep_dom"/>
</dbReference>
<dbReference type="EMBL" id="JAPNKA010000001">
    <property type="protein sequence ID" value="MCY1074634.1"/>
    <property type="molecule type" value="Genomic_DNA"/>
</dbReference>
<proteinExistence type="predicted"/>
<comment type="caution">
    <text evidence="1">The sequence shown here is derived from an EMBL/GenBank/DDBJ whole genome shotgun (WGS) entry which is preliminary data.</text>
</comment>
<reference evidence="1 2" key="1">
    <citation type="submission" date="2022-11" db="EMBL/GenBank/DDBJ databases">
        <title>Minimal conservation of predation-associated metabolite biosynthetic gene clusters underscores biosynthetic potential of Myxococcota including descriptions for ten novel species: Archangium lansinium sp. nov., Myxococcus landrumus sp. nov., Nannocystis bai.</title>
        <authorList>
            <person name="Ahearne A."/>
            <person name="Stevens C."/>
            <person name="Phillips K."/>
        </authorList>
    </citation>
    <scope>NUCLEOTIDE SEQUENCE [LARGE SCALE GENOMIC DNA]</scope>
    <source>
        <strain evidence="1 2">MIWBW</strain>
    </source>
</reference>
<protein>
    <submittedName>
        <fullName evidence="1">Mersacidin/lichenicidin family type 2 lantibiotic</fullName>
    </submittedName>
</protein>
<dbReference type="RefSeq" id="WP_267533593.1">
    <property type="nucleotide sequence ID" value="NZ_JAPNKA010000001.1"/>
</dbReference>
<accession>A0ABT4A0W0</accession>
<evidence type="ECO:0000313" key="2">
    <source>
        <dbReference type="Proteomes" id="UP001207654"/>
    </source>
</evidence>
<name>A0ABT4A0W0_9BACT</name>
<dbReference type="Proteomes" id="UP001207654">
    <property type="component" value="Unassembled WGS sequence"/>
</dbReference>
<evidence type="ECO:0000313" key="1">
    <source>
        <dbReference type="EMBL" id="MCY1074634.1"/>
    </source>
</evidence>
<sequence>MVRRDGHATIIRAWKDPRFRASLTSEQRDSLPEGTCGKSMAELSEEDCQGITGGALLLNPQVLQLNRPILAKTECVCTHHCGLTNLTEAVYPSPGGLPPRF</sequence>
<dbReference type="NCBIfam" id="TIGR03898">
    <property type="entry name" value="lanti_MRSA_kill"/>
    <property type="match status" value="1"/>
</dbReference>
<gene>
    <name evidence="1" type="ORF">OV287_09050</name>
</gene>
<organism evidence="1 2">
    <name type="scientific">Archangium lansingense</name>
    <dbReference type="NCBI Taxonomy" id="2995310"/>
    <lineage>
        <taxon>Bacteria</taxon>
        <taxon>Pseudomonadati</taxon>
        <taxon>Myxococcota</taxon>
        <taxon>Myxococcia</taxon>
        <taxon>Myxococcales</taxon>
        <taxon>Cystobacterineae</taxon>
        <taxon>Archangiaceae</taxon>
        <taxon>Archangium</taxon>
    </lineage>
</organism>
<keyword evidence="2" id="KW-1185">Reference proteome</keyword>